<evidence type="ECO:0000313" key="2">
    <source>
        <dbReference type="EMBL" id="NYH21658.1"/>
    </source>
</evidence>
<dbReference type="AlphaFoldDB" id="A0A7Z0B451"/>
<evidence type="ECO:0000313" key="1">
    <source>
        <dbReference type="EMBL" id="NYH19340.1"/>
    </source>
</evidence>
<dbReference type="Proteomes" id="UP000540929">
    <property type="component" value="Unassembled WGS sequence"/>
</dbReference>
<dbReference type="EMBL" id="JACCAU010000001">
    <property type="protein sequence ID" value="NYH19340.1"/>
    <property type="molecule type" value="Genomic_DNA"/>
</dbReference>
<accession>A0A7Z0B451</accession>
<organism evidence="1 4">
    <name type="scientific">Paraburkholderia bryophila</name>
    <dbReference type="NCBI Taxonomy" id="420952"/>
    <lineage>
        <taxon>Bacteria</taxon>
        <taxon>Pseudomonadati</taxon>
        <taxon>Pseudomonadota</taxon>
        <taxon>Betaproteobacteria</taxon>
        <taxon>Burkholderiales</taxon>
        <taxon>Burkholderiaceae</taxon>
        <taxon>Paraburkholderia</taxon>
    </lineage>
</organism>
<evidence type="ECO:0000313" key="4">
    <source>
        <dbReference type="Proteomes" id="UP000572540"/>
    </source>
</evidence>
<reference evidence="3 4" key="1">
    <citation type="submission" date="2020-07" db="EMBL/GenBank/DDBJ databases">
        <title>Exploring microbial biodiversity for novel pathways involved in the catabolism of aromatic compounds derived from lignin.</title>
        <authorList>
            <person name="Elkins J."/>
        </authorList>
    </citation>
    <scope>NUCLEOTIDE SEQUENCE [LARGE SCALE GENOMIC DNA]</scope>
    <source>
        <strain evidence="1 4">H2C3B</strain>
        <strain evidence="2 3">H2C3C</strain>
    </source>
</reference>
<protein>
    <submittedName>
        <fullName evidence="1">Uncharacterized protein</fullName>
    </submittedName>
</protein>
<dbReference type="EMBL" id="JACCAS010000001">
    <property type="protein sequence ID" value="NYH21658.1"/>
    <property type="molecule type" value="Genomic_DNA"/>
</dbReference>
<comment type="caution">
    <text evidence="1">The sequence shown here is derived from an EMBL/GenBank/DDBJ whole genome shotgun (WGS) entry which is preliminary data.</text>
</comment>
<name>A0A7Z0B451_9BURK</name>
<evidence type="ECO:0000313" key="3">
    <source>
        <dbReference type="Proteomes" id="UP000540929"/>
    </source>
</evidence>
<sequence>MMLISLCGSDRAQSNDGGGKGEDNFLHYKILNSSGGAIVAARRVPQRIVSMPHRERWAYERAMNPSVNE</sequence>
<proteinExistence type="predicted"/>
<dbReference type="Proteomes" id="UP000572540">
    <property type="component" value="Unassembled WGS sequence"/>
</dbReference>
<gene>
    <name evidence="2" type="ORF">GGD40_001137</name>
    <name evidence="1" type="ORF">GGD41_006568</name>
</gene>
<keyword evidence="3" id="KW-1185">Reference proteome</keyword>